<evidence type="ECO:0000313" key="1">
    <source>
        <dbReference type="EMBL" id="SEM75100.1"/>
    </source>
</evidence>
<dbReference type="AlphaFoldDB" id="A0A1H8AWI7"/>
<name>A0A1H8AWI7_9BACT</name>
<dbReference type="EMBL" id="FOBS01000042">
    <property type="protein sequence ID" value="SEM75100.1"/>
    <property type="molecule type" value="Genomic_DNA"/>
</dbReference>
<organism evidence="1 2">
    <name type="scientific">Syntrophus gentianae</name>
    <dbReference type="NCBI Taxonomy" id="43775"/>
    <lineage>
        <taxon>Bacteria</taxon>
        <taxon>Pseudomonadati</taxon>
        <taxon>Thermodesulfobacteriota</taxon>
        <taxon>Syntrophia</taxon>
        <taxon>Syntrophales</taxon>
        <taxon>Syntrophaceae</taxon>
        <taxon>Syntrophus</taxon>
    </lineage>
</organism>
<protein>
    <submittedName>
        <fullName evidence="1">Uncharacterized protein</fullName>
    </submittedName>
</protein>
<proteinExistence type="predicted"/>
<dbReference type="Proteomes" id="UP000198744">
    <property type="component" value="Unassembled WGS sequence"/>
</dbReference>
<reference evidence="1 2" key="1">
    <citation type="submission" date="2016-10" db="EMBL/GenBank/DDBJ databases">
        <authorList>
            <person name="de Groot N.N."/>
        </authorList>
    </citation>
    <scope>NUCLEOTIDE SEQUENCE [LARGE SCALE GENOMIC DNA]</scope>
    <source>
        <strain evidence="1 2">DSM 8423</strain>
    </source>
</reference>
<accession>A0A1H8AWI7</accession>
<keyword evidence="2" id="KW-1185">Reference proteome</keyword>
<dbReference type="RefSeq" id="WP_217639026.1">
    <property type="nucleotide sequence ID" value="NZ_FOBS01000042.1"/>
</dbReference>
<sequence>MPFDPLTAITSLIQTGLDKFLPDKMSEAEKVKLQNEMTMFVMSQASGEDSKFREFVLAYEGEAAALPKPLLYLRSMIRPAFTILVGYLDFVYFTAASPWTGDRGDLLKAVNMIILLFWFGERAITNSGILDILKKRMEK</sequence>
<evidence type="ECO:0000313" key="2">
    <source>
        <dbReference type="Proteomes" id="UP000198744"/>
    </source>
</evidence>
<dbReference type="STRING" id="43775.SAMN04489760_14212"/>
<gene>
    <name evidence="1" type="ORF">SAMN04489760_14212</name>
</gene>